<evidence type="ECO:0000313" key="10">
    <source>
        <dbReference type="EMBL" id="CAB4000138.1"/>
    </source>
</evidence>
<dbReference type="Gene3D" id="1.20.120.1900">
    <property type="entry name" value="Gamma-tubulin complex, C-terminal domain"/>
    <property type="match status" value="1"/>
</dbReference>
<comment type="similarity">
    <text evidence="2 8">Belongs to the TUBGCP family.</text>
</comment>
<dbReference type="GO" id="GO:0000930">
    <property type="term" value="C:gamma-tubulin complex"/>
    <property type="evidence" value="ECO:0007669"/>
    <property type="project" value="TreeGrafter"/>
</dbReference>
<dbReference type="Proteomes" id="UP001152795">
    <property type="component" value="Unassembled WGS sequence"/>
</dbReference>
<dbReference type="GO" id="GO:0031122">
    <property type="term" value="P:cytoplasmic microtubule organization"/>
    <property type="evidence" value="ECO:0007669"/>
    <property type="project" value="TreeGrafter"/>
</dbReference>
<dbReference type="OrthoDB" id="2192946at2759"/>
<evidence type="ECO:0000256" key="6">
    <source>
        <dbReference type="ARBA" id="ARBA00093403"/>
    </source>
</evidence>
<evidence type="ECO:0000256" key="8">
    <source>
        <dbReference type="RuleBase" id="RU363050"/>
    </source>
</evidence>
<comment type="caution">
    <text evidence="10">The sequence shown here is derived from an EMBL/GenBank/DDBJ whole genome shotgun (WGS) entry which is preliminary data.</text>
</comment>
<proteinExistence type="inferred from homology"/>
<dbReference type="InterPro" id="IPR007259">
    <property type="entry name" value="GCP"/>
</dbReference>
<dbReference type="InterPro" id="IPR040457">
    <property type="entry name" value="GCP_C"/>
</dbReference>
<accession>A0A7D9I3T6</accession>
<feature type="region of interest" description="Disordered" evidence="9">
    <location>
        <begin position="879"/>
        <end position="916"/>
    </location>
</feature>
<comment type="subcellular location">
    <subcellularLocation>
        <location evidence="1">Cytoplasm</location>
        <location evidence="1">Cytoskeleton</location>
        <location evidence="1">Microtubule organizing center</location>
        <location evidence="1">Centrosome</location>
    </subcellularLocation>
</comment>
<comment type="subunit">
    <text evidence="7">Component of the gamma-tubulin ring complex (gTuRC) consisting of TUBGCP2, TUBGCP3, TUBGCP4, TUBGCP5 and TUBGCP6 and gamma-tubulin TUBG1 or TUBG2. TUBGCP2, TUBGCP3, TUBGCP4, TUBGCP5 and TUBGCP6 assemble in a 5:5:2:1:1 stoichiometry; each is associated with a gamma-tubulin, thereby arranging 14 gamma-tubulins in a helical manner. Gamma-tubulin at the first position is blocked by TUBGCP3 at the last position, allowing 13 protafilaments to grow into a microtubule. The gTuRC (via TUBGCP3 and TUBGCP6) interacts with ACTB and MZT1; the interactions form a luminal bridge that stabilizes the initial structure during complex assembly. The gTuRC (via TUBGCP2) interacts with MZT2A/MZT2B and CDK5RAP2 (via CM1 motif); the interactions play a role in gTuRC activation. Interacts with ATF5; the ATF5:PCNT:polyglutamylated tubulin (PGT) tripartite unites the mother centriole and the pericentriolar material (PCM) in the centrosome.</text>
</comment>
<dbReference type="GO" id="GO:0005813">
    <property type="term" value="C:centrosome"/>
    <property type="evidence" value="ECO:0007669"/>
    <property type="project" value="UniProtKB-SubCell"/>
</dbReference>
<dbReference type="GO" id="GO:0000922">
    <property type="term" value="C:spindle pole"/>
    <property type="evidence" value="ECO:0007669"/>
    <property type="project" value="InterPro"/>
</dbReference>
<dbReference type="GO" id="GO:0005874">
    <property type="term" value="C:microtubule"/>
    <property type="evidence" value="ECO:0007669"/>
    <property type="project" value="UniProtKB-KW"/>
</dbReference>
<dbReference type="Pfam" id="PF17681">
    <property type="entry name" value="GCP_N_terminal"/>
    <property type="match status" value="1"/>
</dbReference>
<dbReference type="GO" id="GO:0051225">
    <property type="term" value="P:spindle assembly"/>
    <property type="evidence" value="ECO:0007669"/>
    <property type="project" value="TreeGrafter"/>
</dbReference>
<dbReference type="GO" id="GO:0043015">
    <property type="term" value="F:gamma-tubulin binding"/>
    <property type="evidence" value="ECO:0007669"/>
    <property type="project" value="InterPro"/>
</dbReference>
<gene>
    <name evidence="10" type="ORF">PACLA_8A076492</name>
</gene>
<evidence type="ECO:0000256" key="9">
    <source>
        <dbReference type="SAM" id="MobiDB-lite"/>
    </source>
</evidence>
<dbReference type="AlphaFoldDB" id="A0A7D9I3T6"/>
<evidence type="ECO:0000256" key="7">
    <source>
        <dbReference type="ARBA" id="ARBA00093572"/>
    </source>
</evidence>
<evidence type="ECO:0000256" key="4">
    <source>
        <dbReference type="ARBA" id="ARBA00022701"/>
    </source>
</evidence>
<keyword evidence="11" id="KW-1185">Reference proteome</keyword>
<dbReference type="InterPro" id="IPR041470">
    <property type="entry name" value="GCP_N"/>
</dbReference>
<evidence type="ECO:0000256" key="1">
    <source>
        <dbReference type="ARBA" id="ARBA00004300"/>
    </source>
</evidence>
<dbReference type="GO" id="GO:0007020">
    <property type="term" value="P:microtubule nucleation"/>
    <property type="evidence" value="ECO:0007669"/>
    <property type="project" value="InterPro"/>
</dbReference>
<name>A0A7D9I3T6_PARCT</name>
<dbReference type="PANTHER" id="PTHR19302:SF13">
    <property type="entry name" value="GAMMA-TUBULIN COMPLEX COMPONENT 2"/>
    <property type="match status" value="1"/>
</dbReference>
<dbReference type="PANTHER" id="PTHR19302">
    <property type="entry name" value="GAMMA TUBULIN COMPLEX PROTEIN"/>
    <property type="match status" value="1"/>
</dbReference>
<dbReference type="EMBL" id="CACRXK020003762">
    <property type="protein sequence ID" value="CAB4000138.1"/>
    <property type="molecule type" value="Genomic_DNA"/>
</dbReference>
<evidence type="ECO:0000313" key="11">
    <source>
        <dbReference type="Proteomes" id="UP001152795"/>
    </source>
</evidence>
<dbReference type="GO" id="GO:0051321">
    <property type="term" value="P:meiotic cell cycle"/>
    <property type="evidence" value="ECO:0007669"/>
    <property type="project" value="TreeGrafter"/>
</dbReference>
<evidence type="ECO:0000256" key="5">
    <source>
        <dbReference type="ARBA" id="ARBA00023212"/>
    </source>
</evidence>
<reference evidence="10" key="1">
    <citation type="submission" date="2020-04" db="EMBL/GenBank/DDBJ databases">
        <authorList>
            <person name="Alioto T."/>
            <person name="Alioto T."/>
            <person name="Gomez Garrido J."/>
        </authorList>
    </citation>
    <scope>NUCLEOTIDE SEQUENCE</scope>
    <source>
        <strain evidence="10">A484AB</strain>
    </source>
</reference>
<sequence>MSEFQVHYRVSELLKLLGVTGGDGPEVYTEVLTKNMTPYVTTQVSAHTAKKKIAETSPYPREFLQKYDLIKSKNIRELDPLVFLLSRISEDPNMVACLERNANERGHKRFQASKPASSSNMAETLQNLEQYSGQMTAKELDEFRTQLASITGPSASPAAEATLKNLREKQARKALAGLPNLPDWLASRPYLTGDFVKSLDLPPPAVSLSTLPLKMQEIAVIEDLLFMMTGVEGKYIRLSSSSIEGLDSPEFHVDPTLDTSLQELVQRILPICTHYSLLCRFIEDKSGFLSGLVNHAVSAAMRTIMKEYFIFVAQLEHQFQQGQLSLQKLWFHIQPCLRRMEVLSSVAEAIETAQCKGGAVLTLLHERTTNLTGDSTSQDLCLYLTQAACVPYFDILEQWIYKGIVSDPYLEVAQKILSTGKYLNVIRQCGRDVQCPNAEEIIYTLREREYVDKIETAYNYASQTLLDLLMEEKDLMGRLRSIKLYFLMGQGDFFVQFMDLAENELKKNMDDIFPSRLETLLELSLRTTAANADPFKDDLRVDLLPYDLITQLFRILSVANDRAVQTSLGQDTTEIQISGLEAFSFDYVVKWPVSLILSRKALTKYQLLFRHLFYAKHVERQLCRIWLNDKTTKQHRFRATRWYVECSALRTKMLQFVQNYEYYMMSEVIEPYWHLLENNLKNVNNVDDVLTYHNDFLDKCLKDCMLTAPELLKIVSKLMMICVTFTNCIQRITQTVINSENPTAEKSGKIEKEDLLYDKQKKKAAAKILSKDMDEVINSSDFERTVQNFDNNFSKYLLGLLDKLSSFSKTDFQHQMLNIVTRLDHNGFYGKQLEKMAASSAETMSVASSDSNSSAGQSPSSTLSDISLNFNYDKPSLMPGRMFADSSSRTKLTLPPSPSRRNKGSTSGDDDHYNLF</sequence>
<keyword evidence="5 8" id="KW-0206">Cytoskeleton</keyword>
<dbReference type="GO" id="GO:0000278">
    <property type="term" value="P:mitotic cell cycle"/>
    <property type="evidence" value="ECO:0007669"/>
    <property type="project" value="TreeGrafter"/>
</dbReference>
<dbReference type="Pfam" id="PF04130">
    <property type="entry name" value="GCP_C_terminal"/>
    <property type="match status" value="1"/>
</dbReference>
<keyword evidence="3 8" id="KW-0963">Cytoplasm</keyword>
<evidence type="ECO:0000256" key="2">
    <source>
        <dbReference type="ARBA" id="ARBA00010337"/>
    </source>
</evidence>
<organism evidence="10 11">
    <name type="scientific">Paramuricea clavata</name>
    <name type="common">Red gorgonian</name>
    <name type="synonym">Violescent sea-whip</name>
    <dbReference type="NCBI Taxonomy" id="317549"/>
    <lineage>
        <taxon>Eukaryota</taxon>
        <taxon>Metazoa</taxon>
        <taxon>Cnidaria</taxon>
        <taxon>Anthozoa</taxon>
        <taxon>Octocorallia</taxon>
        <taxon>Malacalcyonacea</taxon>
        <taxon>Plexauridae</taxon>
        <taxon>Paramuricea</taxon>
    </lineage>
</organism>
<dbReference type="GO" id="GO:0051011">
    <property type="term" value="F:microtubule minus-end binding"/>
    <property type="evidence" value="ECO:0007669"/>
    <property type="project" value="TreeGrafter"/>
</dbReference>
<evidence type="ECO:0000256" key="3">
    <source>
        <dbReference type="ARBA" id="ARBA00022490"/>
    </source>
</evidence>
<dbReference type="FunFam" id="1.20.120.1900:FF:000002">
    <property type="entry name" value="Gamma-tubulin complex component"/>
    <property type="match status" value="1"/>
</dbReference>
<comment type="function">
    <text evidence="6">Component of the gamma-tubulin ring complex (gTuRC) which mediates microtubule nucleation. The gTuRC regulates the minus-end nucleation of alpha-beta tubulin heterodimers that grow into microtubule protafilaments, a critical step in centrosome duplication and spindle formation. Plays a role in neuronal migration.</text>
</comment>
<protein>
    <recommendedName>
        <fullName evidence="8">Gamma-tubulin complex component</fullName>
    </recommendedName>
</protein>
<keyword evidence="4 8" id="KW-0493">Microtubule</keyword>
<dbReference type="InterPro" id="IPR042241">
    <property type="entry name" value="GCP_C_sf"/>
</dbReference>